<keyword evidence="1" id="KW-1133">Transmembrane helix</keyword>
<sequence>MRRYPLTVAPVPHLINSASISSFFSFPFFLFSALSFSGFWLFGDLDNKKVLHMNDNQADSVPGSSAAAFIASQIVFPVMIAQRSHSTKRGFPFCYVPWRR</sequence>
<evidence type="ECO:0000256" key="1">
    <source>
        <dbReference type="SAM" id="Phobius"/>
    </source>
</evidence>
<proteinExistence type="predicted"/>
<evidence type="ECO:0000313" key="2">
    <source>
        <dbReference type="EMBL" id="SUH40865.1"/>
    </source>
</evidence>
<dbReference type="AlphaFoldDB" id="A0A379X3C5"/>
<organism evidence="2 3">
    <name type="scientific">Salmonella enterica I</name>
    <dbReference type="NCBI Taxonomy" id="59201"/>
    <lineage>
        <taxon>Bacteria</taxon>
        <taxon>Pseudomonadati</taxon>
        <taxon>Pseudomonadota</taxon>
        <taxon>Gammaproteobacteria</taxon>
        <taxon>Enterobacterales</taxon>
        <taxon>Enterobacteriaceae</taxon>
        <taxon>Salmonella</taxon>
    </lineage>
</organism>
<accession>A0A379X3C5</accession>
<reference evidence="2 3" key="1">
    <citation type="submission" date="2018-06" db="EMBL/GenBank/DDBJ databases">
        <authorList>
            <consortium name="Pathogen Informatics"/>
            <person name="Doyle S."/>
        </authorList>
    </citation>
    <scope>NUCLEOTIDE SEQUENCE [LARGE SCALE GENOMIC DNA]</scope>
    <source>
        <strain evidence="2 3">NCTC8261</strain>
    </source>
</reference>
<dbReference type="EMBL" id="UGXT01000002">
    <property type="protein sequence ID" value="SUH40865.1"/>
    <property type="molecule type" value="Genomic_DNA"/>
</dbReference>
<keyword evidence="1" id="KW-0812">Transmembrane</keyword>
<feature type="transmembrane region" description="Helical" evidence="1">
    <location>
        <begin position="20"/>
        <end position="42"/>
    </location>
</feature>
<dbReference type="Proteomes" id="UP000254712">
    <property type="component" value="Unassembled WGS sequence"/>
</dbReference>
<evidence type="ECO:0000313" key="3">
    <source>
        <dbReference type="Proteomes" id="UP000254712"/>
    </source>
</evidence>
<gene>
    <name evidence="2" type="ORF">NCTC8261_07285</name>
</gene>
<feature type="transmembrane region" description="Helical" evidence="1">
    <location>
        <begin position="62"/>
        <end position="81"/>
    </location>
</feature>
<name>A0A379X3C5_SALET</name>
<keyword evidence="1" id="KW-0472">Membrane</keyword>
<protein>
    <submittedName>
        <fullName evidence="2">Uncharacterized protein</fullName>
    </submittedName>
</protein>